<evidence type="ECO:0000256" key="1">
    <source>
        <dbReference type="SAM" id="MobiDB-lite"/>
    </source>
</evidence>
<feature type="domain" description="BRCT" evidence="2">
    <location>
        <begin position="111"/>
        <end position="189"/>
    </location>
</feature>
<dbReference type="Gene3D" id="3.40.50.10190">
    <property type="entry name" value="BRCT domain"/>
    <property type="match status" value="1"/>
</dbReference>
<evidence type="ECO:0000259" key="2">
    <source>
        <dbReference type="PROSITE" id="PS50172"/>
    </source>
</evidence>
<evidence type="ECO:0000313" key="3">
    <source>
        <dbReference type="EMBL" id="CAK9062330.1"/>
    </source>
</evidence>
<feature type="region of interest" description="Disordered" evidence="1">
    <location>
        <begin position="200"/>
        <end position="220"/>
    </location>
</feature>
<proteinExistence type="predicted"/>
<feature type="compositionally biased region" description="Pro residues" evidence="1">
    <location>
        <begin position="51"/>
        <end position="61"/>
    </location>
</feature>
<name>A0ABP0NIW0_9DINO</name>
<dbReference type="Proteomes" id="UP001642484">
    <property type="component" value="Unassembled WGS sequence"/>
</dbReference>
<feature type="region of interest" description="Disordered" evidence="1">
    <location>
        <begin position="40"/>
        <end position="64"/>
    </location>
</feature>
<reference evidence="3 4" key="1">
    <citation type="submission" date="2024-02" db="EMBL/GenBank/DDBJ databases">
        <authorList>
            <person name="Chen Y."/>
            <person name="Shah S."/>
            <person name="Dougan E. K."/>
            <person name="Thang M."/>
            <person name="Chan C."/>
        </authorList>
    </citation>
    <scope>NUCLEOTIDE SEQUENCE [LARGE SCALE GENOMIC DNA]</scope>
</reference>
<dbReference type="InterPro" id="IPR001357">
    <property type="entry name" value="BRCT_dom"/>
</dbReference>
<accession>A0ABP0NIW0</accession>
<dbReference type="Pfam" id="PF00533">
    <property type="entry name" value="BRCT"/>
    <property type="match status" value="1"/>
</dbReference>
<dbReference type="SUPFAM" id="SSF52113">
    <property type="entry name" value="BRCT domain"/>
    <property type="match status" value="1"/>
</dbReference>
<keyword evidence="4" id="KW-1185">Reference proteome</keyword>
<protein>
    <recommendedName>
        <fullName evidence="2">BRCT domain-containing protein</fullName>
    </recommendedName>
</protein>
<organism evidence="3 4">
    <name type="scientific">Durusdinium trenchii</name>
    <dbReference type="NCBI Taxonomy" id="1381693"/>
    <lineage>
        <taxon>Eukaryota</taxon>
        <taxon>Sar</taxon>
        <taxon>Alveolata</taxon>
        <taxon>Dinophyceae</taxon>
        <taxon>Suessiales</taxon>
        <taxon>Symbiodiniaceae</taxon>
        <taxon>Durusdinium</taxon>
    </lineage>
</organism>
<sequence>MNAFRQAYLCRLRYATRAATSTAFRLPAVQAGLSQEARPAQGMKLTRATGSPPPSASPASPPLADGKVLMKVGKYRGKAFADIYSEDPQYCQWVCKAALWLLSLQNLVSQAKANSLLGQQLVVTGEPTELTRSTLEGLIRILGGKVTSKISEATAIVVAGSKQWNGEPVSESTKMQQAIARDIPLLTVDDFQAWVQKISTSKSSGQSKGKQRGKVSKVSK</sequence>
<evidence type="ECO:0000313" key="4">
    <source>
        <dbReference type="Proteomes" id="UP001642484"/>
    </source>
</evidence>
<comment type="caution">
    <text evidence="3">The sequence shown here is derived from an EMBL/GenBank/DDBJ whole genome shotgun (WGS) entry which is preliminary data.</text>
</comment>
<dbReference type="EMBL" id="CAXAMN010021695">
    <property type="protein sequence ID" value="CAK9062330.1"/>
    <property type="molecule type" value="Genomic_DNA"/>
</dbReference>
<dbReference type="InterPro" id="IPR036420">
    <property type="entry name" value="BRCT_dom_sf"/>
</dbReference>
<feature type="compositionally biased region" description="Basic residues" evidence="1">
    <location>
        <begin position="209"/>
        <end position="220"/>
    </location>
</feature>
<dbReference type="PROSITE" id="PS50172">
    <property type="entry name" value="BRCT"/>
    <property type="match status" value="1"/>
</dbReference>
<gene>
    <name evidence="3" type="ORF">CCMP2556_LOCUS30645</name>
</gene>